<comment type="caution">
    <text evidence="2">The sequence shown here is derived from an EMBL/GenBank/DDBJ whole genome shotgun (WGS) entry which is preliminary data.</text>
</comment>
<dbReference type="SUPFAM" id="SSF51735">
    <property type="entry name" value="NAD(P)-binding Rossmann-fold domains"/>
    <property type="match status" value="1"/>
</dbReference>
<evidence type="ECO:0000256" key="1">
    <source>
        <dbReference type="ARBA" id="ARBA00006484"/>
    </source>
</evidence>
<dbReference type="Gene3D" id="3.40.50.720">
    <property type="entry name" value="NAD(P)-binding Rossmann-like Domain"/>
    <property type="match status" value="1"/>
</dbReference>
<dbReference type="AlphaFoldDB" id="A0A4Q7NK11"/>
<dbReference type="OrthoDB" id="9803333at2"/>
<sequence length="265" mass="27312">MKQAPTLSFDGSVVLVTGASKGIGLACARAFARAGAVVAGVSRSQENLDAARRTLQAEGLDMRVQAADLSDPAAAQAAVDWAERECGPIAVLVNSAGAARRYAPEQLGPEAFRQTMDAKYFSYMHIQDPVAKLMAGRGRGSIVNIVGQGGKSPGIFHIGGGAANAALMLATVGYAQAYAGRGVRVNAINPGMTRTNRVEEGLAVAAQSSGRPREEVLAEQVAGIPMGRLAQPEEIANVALFLASDLASYVTGAVIPMDGCASPFI</sequence>
<evidence type="ECO:0000313" key="3">
    <source>
        <dbReference type="Proteomes" id="UP000292445"/>
    </source>
</evidence>
<dbReference type="Pfam" id="PF13561">
    <property type="entry name" value="adh_short_C2"/>
    <property type="match status" value="1"/>
</dbReference>
<keyword evidence="3" id="KW-1185">Reference proteome</keyword>
<reference evidence="2 3" key="1">
    <citation type="submission" date="2019-02" db="EMBL/GenBank/DDBJ databases">
        <title>Genomic Encyclopedia of Type Strains, Phase IV (KMG-IV): sequencing the most valuable type-strain genomes for metagenomic binning, comparative biology and taxonomic classification.</title>
        <authorList>
            <person name="Goeker M."/>
        </authorList>
    </citation>
    <scope>NUCLEOTIDE SEQUENCE [LARGE SCALE GENOMIC DNA]</scope>
    <source>
        <strain evidence="2 3">K24</strain>
    </source>
</reference>
<proteinExistence type="inferred from homology"/>
<dbReference type="FunFam" id="3.40.50.720:FF:000084">
    <property type="entry name" value="Short-chain dehydrogenase reductase"/>
    <property type="match status" value="1"/>
</dbReference>
<dbReference type="PRINTS" id="PR00081">
    <property type="entry name" value="GDHRDH"/>
</dbReference>
<dbReference type="InterPro" id="IPR036291">
    <property type="entry name" value="NAD(P)-bd_dom_sf"/>
</dbReference>
<evidence type="ECO:0000313" key="2">
    <source>
        <dbReference type="EMBL" id="RZS85329.1"/>
    </source>
</evidence>
<dbReference type="EMBL" id="SGXC01000001">
    <property type="protein sequence ID" value="RZS85329.1"/>
    <property type="molecule type" value="Genomic_DNA"/>
</dbReference>
<dbReference type="InterPro" id="IPR050259">
    <property type="entry name" value="SDR"/>
</dbReference>
<gene>
    <name evidence="2" type="ORF">EV675_1353</name>
</gene>
<name>A0A4Q7NK11_9BURK</name>
<comment type="similarity">
    <text evidence="1">Belongs to the short-chain dehydrogenases/reductases (SDR) family.</text>
</comment>
<organism evidence="2 3">
    <name type="scientific">Pigmentiphaga kullae</name>
    <dbReference type="NCBI Taxonomy" id="151784"/>
    <lineage>
        <taxon>Bacteria</taxon>
        <taxon>Pseudomonadati</taxon>
        <taxon>Pseudomonadota</taxon>
        <taxon>Betaproteobacteria</taxon>
        <taxon>Burkholderiales</taxon>
        <taxon>Alcaligenaceae</taxon>
        <taxon>Pigmentiphaga</taxon>
    </lineage>
</organism>
<protein>
    <submittedName>
        <fullName evidence="2">NAD(P)-dependent dehydrogenase (Short-subunit alcohol dehydrogenase family)</fullName>
    </submittedName>
</protein>
<dbReference type="PANTHER" id="PTHR42879">
    <property type="entry name" value="3-OXOACYL-(ACYL-CARRIER-PROTEIN) REDUCTASE"/>
    <property type="match status" value="1"/>
</dbReference>
<accession>A0A4Q7NK11</accession>
<dbReference type="RefSeq" id="WP_130356554.1">
    <property type="nucleotide sequence ID" value="NZ_SGXC01000001.1"/>
</dbReference>
<dbReference type="InterPro" id="IPR002347">
    <property type="entry name" value="SDR_fam"/>
</dbReference>
<dbReference type="Proteomes" id="UP000292445">
    <property type="component" value="Unassembled WGS sequence"/>
</dbReference>
<dbReference type="PANTHER" id="PTHR42879:SF6">
    <property type="entry name" value="NADPH-DEPENDENT REDUCTASE BACG"/>
    <property type="match status" value="1"/>
</dbReference>